<protein>
    <submittedName>
        <fullName evidence="2">ArsR family transcriptional regulator</fullName>
    </submittedName>
</protein>
<dbReference type="InterPro" id="IPR036390">
    <property type="entry name" value="WH_DNA-bd_sf"/>
</dbReference>
<proteinExistence type="predicted"/>
<reference evidence="2 3" key="1">
    <citation type="submission" date="2019-06" db="EMBL/GenBank/DDBJ databases">
        <title>Sequencing the genomes of 1000 actinobacteria strains.</title>
        <authorList>
            <person name="Klenk H.-P."/>
        </authorList>
    </citation>
    <scope>NUCLEOTIDE SEQUENCE [LARGE SCALE GENOMIC DNA]</scope>
    <source>
        <strain evidence="2 3">DSM 18031</strain>
    </source>
</reference>
<evidence type="ECO:0000313" key="3">
    <source>
        <dbReference type="Proteomes" id="UP000318331"/>
    </source>
</evidence>
<dbReference type="InterPro" id="IPR036388">
    <property type="entry name" value="WH-like_DNA-bd_sf"/>
</dbReference>
<feature type="domain" description="HTH arsR-type" evidence="1">
    <location>
        <begin position="1"/>
        <end position="94"/>
    </location>
</feature>
<dbReference type="GO" id="GO:0032791">
    <property type="term" value="F:lead ion binding"/>
    <property type="evidence" value="ECO:0007669"/>
    <property type="project" value="TreeGrafter"/>
</dbReference>
<comment type="caution">
    <text evidence="2">The sequence shown here is derived from an EMBL/GenBank/DDBJ whole genome shotgun (WGS) entry which is preliminary data.</text>
</comment>
<dbReference type="RefSeq" id="WP_141915863.1">
    <property type="nucleotide sequence ID" value="NZ_BAAAYS010000030.1"/>
</dbReference>
<dbReference type="EMBL" id="VFPN01000001">
    <property type="protein sequence ID" value="TQM65893.1"/>
    <property type="molecule type" value="Genomic_DNA"/>
</dbReference>
<dbReference type="GO" id="GO:0046686">
    <property type="term" value="P:response to cadmium ion"/>
    <property type="evidence" value="ECO:0007669"/>
    <property type="project" value="TreeGrafter"/>
</dbReference>
<dbReference type="OrthoDB" id="3232131at2"/>
<dbReference type="PANTHER" id="PTHR39168:SF1">
    <property type="entry name" value="TRANSCRIPTIONAL REGULATORY PROTEIN"/>
    <property type="match status" value="1"/>
</dbReference>
<dbReference type="SMART" id="SM00418">
    <property type="entry name" value="HTH_ARSR"/>
    <property type="match status" value="1"/>
</dbReference>
<dbReference type="InterPro" id="IPR052543">
    <property type="entry name" value="HTH_Metal-responsive_Reg"/>
</dbReference>
<dbReference type="GO" id="GO:0097063">
    <property type="term" value="F:cadmium ion sensor activity"/>
    <property type="evidence" value="ECO:0007669"/>
    <property type="project" value="TreeGrafter"/>
</dbReference>
<dbReference type="PROSITE" id="PS50987">
    <property type="entry name" value="HTH_ARSR_2"/>
    <property type="match status" value="1"/>
</dbReference>
<dbReference type="GO" id="GO:0003677">
    <property type="term" value="F:DNA binding"/>
    <property type="evidence" value="ECO:0007669"/>
    <property type="project" value="TreeGrafter"/>
</dbReference>
<evidence type="ECO:0000259" key="1">
    <source>
        <dbReference type="PROSITE" id="PS50987"/>
    </source>
</evidence>
<dbReference type="InterPro" id="IPR001845">
    <property type="entry name" value="HTH_ArsR_DNA-bd_dom"/>
</dbReference>
<evidence type="ECO:0000313" key="2">
    <source>
        <dbReference type="EMBL" id="TQM65893.1"/>
    </source>
</evidence>
<gene>
    <name evidence="2" type="ORF">FB466_0713</name>
</gene>
<dbReference type="Gene3D" id="1.10.10.10">
    <property type="entry name" value="Winged helix-like DNA-binding domain superfamily/Winged helix DNA-binding domain"/>
    <property type="match status" value="1"/>
</dbReference>
<keyword evidence="3" id="KW-1185">Reference proteome</keyword>
<dbReference type="GO" id="GO:0003700">
    <property type="term" value="F:DNA-binding transcription factor activity"/>
    <property type="evidence" value="ECO:0007669"/>
    <property type="project" value="InterPro"/>
</dbReference>
<dbReference type="GO" id="GO:0010288">
    <property type="term" value="P:response to lead ion"/>
    <property type="evidence" value="ECO:0007669"/>
    <property type="project" value="TreeGrafter"/>
</dbReference>
<dbReference type="SUPFAM" id="SSF46785">
    <property type="entry name" value="Winged helix' DNA-binding domain"/>
    <property type="match status" value="1"/>
</dbReference>
<sequence>MQGDTQIGIPARLMAEPARAAMLTALVGGRSLPAGELATIARVSPSTASNHLSQLVAGGMLTVRTLGRHRYFELATAEIAAAIEALQAIAPREPVSGYTQSRTALRLGHARTCYDHIAGAVALQLADALVATGTIAPLVAASEGTLLDLSTPVAELLGLGTFEPRGRRPAVRGCLDWTERRPHLAGRLGRHLLAAFLDRGWATQTVGDRALRITDAGRSILDTLGSSGVSPSSPD</sequence>
<dbReference type="CDD" id="cd00090">
    <property type="entry name" value="HTH_ARSR"/>
    <property type="match status" value="1"/>
</dbReference>
<dbReference type="Pfam" id="PF12840">
    <property type="entry name" value="HTH_20"/>
    <property type="match status" value="1"/>
</dbReference>
<dbReference type="PANTHER" id="PTHR39168">
    <property type="entry name" value="TRANSCRIPTIONAL REGULATOR-RELATED"/>
    <property type="match status" value="1"/>
</dbReference>
<accession>A0A543I5K9</accession>
<organism evidence="2 3">
    <name type="scientific">Klugiella xanthotipulae</name>
    <dbReference type="NCBI Taxonomy" id="244735"/>
    <lineage>
        <taxon>Bacteria</taxon>
        <taxon>Bacillati</taxon>
        <taxon>Actinomycetota</taxon>
        <taxon>Actinomycetes</taxon>
        <taxon>Micrococcales</taxon>
        <taxon>Microbacteriaceae</taxon>
        <taxon>Klugiella</taxon>
    </lineage>
</organism>
<name>A0A543I5K9_9MICO</name>
<dbReference type="AlphaFoldDB" id="A0A543I5K9"/>
<dbReference type="Proteomes" id="UP000318331">
    <property type="component" value="Unassembled WGS sequence"/>
</dbReference>
<dbReference type="InterPro" id="IPR011991">
    <property type="entry name" value="ArsR-like_HTH"/>
</dbReference>